<evidence type="ECO:0000313" key="1">
    <source>
        <dbReference type="EMBL" id="GAH35134.1"/>
    </source>
</evidence>
<sequence length="38" mass="4514">TSLDLRDLRNRVIHESERFTKTDARNFIETLKNIVPTN</sequence>
<proteinExistence type="predicted"/>
<gene>
    <name evidence="1" type="ORF">S03H2_10406</name>
</gene>
<accession>X1G0L9</accession>
<name>X1G0L9_9ZZZZ</name>
<dbReference type="EMBL" id="BARU01005353">
    <property type="protein sequence ID" value="GAH35134.1"/>
    <property type="molecule type" value="Genomic_DNA"/>
</dbReference>
<feature type="non-terminal residue" evidence="1">
    <location>
        <position position="1"/>
    </location>
</feature>
<comment type="caution">
    <text evidence="1">The sequence shown here is derived from an EMBL/GenBank/DDBJ whole genome shotgun (WGS) entry which is preliminary data.</text>
</comment>
<dbReference type="AlphaFoldDB" id="X1G0L9"/>
<evidence type="ECO:0008006" key="2">
    <source>
        <dbReference type="Google" id="ProtNLM"/>
    </source>
</evidence>
<reference evidence="1" key="1">
    <citation type="journal article" date="2014" name="Front. Microbiol.">
        <title>High frequency of phylogenetically diverse reductive dehalogenase-homologous genes in deep subseafloor sedimentary metagenomes.</title>
        <authorList>
            <person name="Kawai M."/>
            <person name="Futagami T."/>
            <person name="Toyoda A."/>
            <person name="Takaki Y."/>
            <person name="Nishi S."/>
            <person name="Hori S."/>
            <person name="Arai W."/>
            <person name="Tsubouchi T."/>
            <person name="Morono Y."/>
            <person name="Uchiyama I."/>
            <person name="Ito T."/>
            <person name="Fujiyama A."/>
            <person name="Inagaki F."/>
            <person name="Takami H."/>
        </authorList>
    </citation>
    <scope>NUCLEOTIDE SEQUENCE</scope>
    <source>
        <strain evidence="1">Expedition CK06-06</strain>
    </source>
</reference>
<organism evidence="1">
    <name type="scientific">marine sediment metagenome</name>
    <dbReference type="NCBI Taxonomy" id="412755"/>
    <lineage>
        <taxon>unclassified sequences</taxon>
        <taxon>metagenomes</taxon>
        <taxon>ecological metagenomes</taxon>
    </lineage>
</organism>
<protein>
    <recommendedName>
        <fullName evidence="2">DUF4145 domain-containing protein</fullName>
    </recommendedName>
</protein>